<feature type="transmembrane region" description="Helical" evidence="1">
    <location>
        <begin position="322"/>
        <end position="343"/>
    </location>
</feature>
<reference evidence="3" key="1">
    <citation type="submission" date="2017-01" db="EMBL/GenBank/DDBJ databases">
        <authorList>
            <person name="Varghese N."/>
            <person name="Submissions S."/>
        </authorList>
    </citation>
    <scope>NUCLEOTIDE SEQUENCE [LARGE SCALE GENOMIC DNA]</scope>
    <source>
        <strain evidence="3">DM9</strain>
    </source>
</reference>
<sequence>MTLARKHIATYSLLGILALVYLALGYATPRENFTQLLLLTLLAFGIYAYVTNQKLNVWHGIGAGLFFRLLFLFAVPALSDDYFRFVWDGRLLLAGENPYLYLPAQFVGEEAPAIPGLTAELFLLLNSQHYFSVYPPVLQGVFWLAAALSPDSLTGSILVMRVIILAAETGSILLLLRLLRRMALPDRYVHIYALNPLVILELTGNLHMEALLIFFLLLFLYQLHYQRYFIAAVPFALAVGSKLLPLMFLPIVWRKLGLRRFISFSVVMTAVLLLLFLPLLSWEVLHNIWQSIDLYFQRFEFNASVYYLLRWLGYQLTGYNQIAVIGPLLSLATFIAILSMAAVKKLGSVRRLAGYMAAALTVYLLLATTVHPWYITTLVALTTLSHFRYATVWSCLAIFSYSAYRTSAYTENLWLVALEYTLVGLWLLAELYLYRQQKKHANLPRQSVAQPK</sequence>
<feature type="transmembrane region" description="Helical" evidence="1">
    <location>
        <begin position="57"/>
        <end position="78"/>
    </location>
</feature>
<gene>
    <name evidence="2" type="ORF">SAMN05421545_2881</name>
</gene>
<feature type="transmembrane region" description="Helical" evidence="1">
    <location>
        <begin position="261"/>
        <end position="280"/>
    </location>
</feature>
<name>A0A1N6ZBA0_9BACT</name>
<feature type="transmembrane region" description="Helical" evidence="1">
    <location>
        <begin position="228"/>
        <end position="249"/>
    </location>
</feature>
<organism evidence="2 3">
    <name type="scientific">Pontibacter lucknowensis</name>
    <dbReference type="NCBI Taxonomy" id="1077936"/>
    <lineage>
        <taxon>Bacteria</taxon>
        <taxon>Pseudomonadati</taxon>
        <taxon>Bacteroidota</taxon>
        <taxon>Cytophagia</taxon>
        <taxon>Cytophagales</taxon>
        <taxon>Hymenobacteraceae</taxon>
        <taxon>Pontibacter</taxon>
    </lineage>
</organism>
<feature type="transmembrane region" description="Helical" evidence="1">
    <location>
        <begin position="158"/>
        <end position="176"/>
    </location>
</feature>
<feature type="transmembrane region" description="Helical" evidence="1">
    <location>
        <begin position="7"/>
        <end position="27"/>
    </location>
</feature>
<dbReference type="EMBL" id="FTNM01000004">
    <property type="protein sequence ID" value="SIR24160.1"/>
    <property type="molecule type" value="Genomic_DNA"/>
</dbReference>
<feature type="transmembrane region" description="Helical" evidence="1">
    <location>
        <begin position="355"/>
        <end position="375"/>
    </location>
</feature>
<keyword evidence="1" id="KW-0812">Transmembrane</keyword>
<feature type="transmembrane region" description="Helical" evidence="1">
    <location>
        <begin position="413"/>
        <end position="434"/>
    </location>
</feature>
<keyword evidence="3" id="KW-1185">Reference proteome</keyword>
<protein>
    <recommendedName>
        <fullName evidence="4">DUF2029 domain-containing protein</fullName>
    </recommendedName>
</protein>
<proteinExistence type="predicted"/>
<evidence type="ECO:0000313" key="2">
    <source>
        <dbReference type="EMBL" id="SIR24160.1"/>
    </source>
</evidence>
<dbReference type="Proteomes" id="UP000185924">
    <property type="component" value="Unassembled WGS sequence"/>
</dbReference>
<dbReference type="OrthoDB" id="1491846at2"/>
<feature type="transmembrane region" description="Helical" evidence="1">
    <location>
        <begin position="197"/>
        <end position="222"/>
    </location>
</feature>
<accession>A0A1N6ZBA0</accession>
<evidence type="ECO:0000256" key="1">
    <source>
        <dbReference type="SAM" id="Phobius"/>
    </source>
</evidence>
<dbReference type="RefSeq" id="WP_076422604.1">
    <property type="nucleotide sequence ID" value="NZ_FTNM01000004.1"/>
</dbReference>
<keyword evidence="1" id="KW-1133">Transmembrane helix</keyword>
<dbReference type="STRING" id="1077936.SAMN05421545_2881"/>
<evidence type="ECO:0008006" key="4">
    <source>
        <dbReference type="Google" id="ProtNLM"/>
    </source>
</evidence>
<dbReference type="AlphaFoldDB" id="A0A1N6ZBA0"/>
<keyword evidence="1" id="KW-0472">Membrane</keyword>
<feature type="transmembrane region" description="Helical" evidence="1">
    <location>
        <begin position="33"/>
        <end position="50"/>
    </location>
</feature>
<evidence type="ECO:0000313" key="3">
    <source>
        <dbReference type="Proteomes" id="UP000185924"/>
    </source>
</evidence>
<dbReference type="Pfam" id="PF26314">
    <property type="entry name" value="MptA_B_family"/>
    <property type="match status" value="1"/>
</dbReference>